<sequence>MRKRLNRTPAERRAAIEDLIDRDNARMRADFLAQFAVLDGTQVLPHLMRPGLLALPGGNGPFYPAFQFNPQGQPWPLLATVLAALPSHLSPWQRAYWLVAPDDRLGGETPIARIARSDPQVVEAAHRAGELPIG</sequence>
<evidence type="ECO:0000313" key="2">
    <source>
        <dbReference type="Proteomes" id="UP000019666"/>
    </source>
</evidence>
<dbReference type="EMBL" id="AOSK01000103">
    <property type="protein sequence ID" value="EYD74826.1"/>
    <property type="molecule type" value="Genomic_DNA"/>
</dbReference>
<dbReference type="Proteomes" id="UP000019666">
    <property type="component" value="Unassembled WGS sequence"/>
</dbReference>
<reference evidence="1 2" key="1">
    <citation type="submission" date="2013-02" db="EMBL/GenBank/DDBJ databases">
        <authorList>
            <person name="Fiebig A."/>
            <person name="Goeker M."/>
            <person name="Klenk H.-P.P."/>
        </authorList>
    </citation>
    <scope>NUCLEOTIDE SEQUENCE [LARGE SCALE GENOMIC DNA]</scope>
    <source>
        <strain evidence="1 2">DSM 19309</strain>
    </source>
</reference>
<protein>
    <recommendedName>
        <fullName evidence="3">Antitoxin Xre/MbcA/ParS-like toxin-binding domain-containing protein</fullName>
    </recommendedName>
</protein>
<proteinExistence type="predicted"/>
<accession>A0A017HKD7</accession>
<evidence type="ECO:0008006" key="3">
    <source>
        <dbReference type="Google" id="ProtNLM"/>
    </source>
</evidence>
<dbReference type="OrthoDB" id="111944at2"/>
<dbReference type="STRING" id="442562.Rumeso_03593"/>
<dbReference type="HOGENOM" id="CLU_1894652_0_0_5"/>
<dbReference type="AlphaFoldDB" id="A0A017HKD7"/>
<comment type="caution">
    <text evidence="1">The sequence shown here is derived from an EMBL/GenBank/DDBJ whole genome shotgun (WGS) entry which is preliminary data.</text>
</comment>
<keyword evidence="2" id="KW-1185">Reference proteome</keyword>
<dbReference type="RefSeq" id="WP_037281908.1">
    <property type="nucleotide sequence ID" value="NZ_KK088596.1"/>
</dbReference>
<evidence type="ECO:0000313" key="1">
    <source>
        <dbReference type="EMBL" id="EYD74826.1"/>
    </source>
</evidence>
<gene>
    <name evidence="1" type="ORF">Rumeso_03593</name>
</gene>
<name>A0A017HKD7_9RHOB</name>
<organism evidence="1 2">
    <name type="scientific">Rubellimicrobium mesophilum DSM 19309</name>
    <dbReference type="NCBI Taxonomy" id="442562"/>
    <lineage>
        <taxon>Bacteria</taxon>
        <taxon>Pseudomonadati</taxon>
        <taxon>Pseudomonadota</taxon>
        <taxon>Alphaproteobacteria</taxon>
        <taxon>Rhodobacterales</taxon>
        <taxon>Roseobacteraceae</taxon>
        <taxon>Rubellimicrobium</taxon>
    </lineage>
</organism>